<reference evidence="3 4" key="1">
    <citation type="journal article" date="2009" name="Stand. Genomic Sci.">
        <title>Complete genome sequence of Brachybacterium faecium type strain (Schefferle 6-10).</title>
        <authorList>
            <person name="Lapidus A."/>
            <person name="Pukall R."/>
            <person name="Labuttii K."/>
            <person name="Copeland A."/>
            <person name="Del Rio T.G."/>
            <person name="Nolan M."/>
            <person name="Chen F."/>
            <person name="Lucas S."/>
            <person name="Tice H."/>
            <person name="Cheng J.F."/>
            <person name="Bruce D."/>
            <person name="Goodwin L."/>
            <person name="Pitluck S."/>
            <person name="Rohde M."/>
            <person name="Goker M."/>
            <person name="Pati A."/>
            <person name="Ivanova N."/>
            <person name="Mavrommatis K."/>
            <person name="Chen A."/>
            <person name="Palaniappan K."/>
            <person name="D'haeseleer P."/>
            <person name="Chain P."/>
            <person name="Bristow J."/>
            <person name="Eisen J.A."/>
            <person name="Markowitz V."/>
            <person name="Hugenholtz P."/>
            <person name="Kyrpides N.C."/>
            <person name="Klenk H.P."/>
        </authorList>
    </citation>
    <scope>NUCLEOTIDE SEQUENCE [LARGE SCALE GENOMIC DNA]</scope>
    <source>
        <strain evidence="4">ATCC 43885 / DSM 4810 / JCM 11609 / LMG 19847 / NBRC 14762 / NCIMB 9860 / 6-10</strain>
    </source>
</reference>
<accession>C7MAS9</accession>
<sequence length="331" mass="34544">MTDRSTDRSDASGPPTPEGRGAEPVPALPDFTAGARDAGRDGPGGPAGRDDTGGHDDPGARSDAGRGPLLALLLGGGALLVAVVAVVALVLSLTVFRSAEDAPDDEGGTAAATEEPERERRSEYVPTQEQSDEGEGESESVLAEQPSVDCTVRENVVESEQVEGAVRGGGLEFPQPEGWEVGSDWSGADAYLSDQSFAHQAVESGWFAVSGVGAVEFPQEEGGYPGAEEAARAIFQCALTRDSAEELYDDPAEMRDHRDEAFTVDGHPAWIVSADVQISDLALLHTTDAWRLVVIVVDTPEGPAAFDGGAALGHEQQVADLDAMLEGLRVL</sequence>
<keyword evidence="2" id="KW-0472">Membrane</keyword>
<proteinExistence type="predicted"/>
<dbReference type="KEGG" id="bfa:Bfae_30550"/>
<feature type="region of interest" description="Disordered" evidence="1">
    <location>
        <begin position="1"/>
        <end position="62"/>
    </location>
</feature>
<dbReference type="Proteomes" id="UP000001919">
    <property type="component" value="Chromosome"/>
</dbReference>
<evidence type="ECO:0000256" key="2">
    <source>
        <dbReference type="SAM" id="Phobius"/>
    </source>
</evidence>
<dbReference type="EMBL" id="CP001643">
    <property type="protein sequence ID" value="ACU86816.1"/>
    <property type="molecule type" value="Genomic_DNA"/>
</dbReference>
<organism evidence="3 4">
    <name type="scientific">Brachybacterium faecium (strain ATCC 43885 / DSM 4810 / JCM 11609 / LMG 19847 / NBRC 14762 / NCIMB 9860 / 6-10)</name>
    <dbReference type="NCBI Taxonomy" id="446465"/>
    <lineage>
        <taxon>Bacteria</taxon>
        <taxon>Bacillati</taxon>
        <taxon>Actinomycetota</taxon>
        <taxon>Actinomycetes</taxon>
        <taxon>Micrococcales</taxon>
        <taxon>Dermabacteraceae</taxon>
        <taxon>Brachybacterium</taxon>
    </lineage>
</organism>
<dbReference type="HOGENOM" id="CLU_902148_0_0_11"/>
<dbReference type="eggNOG" id="ENOG5034A0Z">
    <property type="taxonomic scope" value="Bacteria"/>
</dbReference>
<feature type="transmembrane region" description="Helical" evidence="2">
    <location>
        <begin position="69"/>
        <end position="96"/>
    </location>
</feature>
<dbReference type="OrthoDB" id="5065474at2"/>
<gene>
    <name evidence="3" type="ordered locus">Bfae_30550</name>
</gene>
<keyword evidence="4" id="KW-1185">Reference proteome</keyword>
<dbReference type="PATRIC" id="fig|446465.5.peg.3022"/>
<evidence type="ECO:0000313" key="4">
    <source>
        <dbReference type="Proteomes" id="UP000001919"/>
    </source>
</evidence>
<name>C7MAS9_BRAFD</name>
<dbReference type="AlphaFoldDB" id="C7MAS9"/>
<evidence type="ECO:0000313" key="3">
    <source>
        <dbReference type="EMBL" id="ACU86816.1"/>
    </source>
</evidence>
<keyword evidence="2" id="KW-1133">Transmembrane helix</keyword>
<feature type="region of interest" description="Disordered" evidence="1">
    <location>
        <begin position="100"/>
        <end position="153"/>
    </location>
</feature>
<evidence type="ECO:0000256" key="1">
    <source>
        <dbReference type="SAM" id="MobiDB-lite"/>
    </source>
</evidence>
<feature type="compositionally biased region" description="Basic and acidic residues" evidence="1">
    <location>
        <begin position="1"/>
        <end position="10"/>
    </location>
</feature>
<keyword evidence="2" id="KW-0812">Transmembrane</keyword>
<protein>
    <submittedName>
        <fullName evidence="3">Uncharacterized protein</fullName>
    </submittedName>
</protein>
<feature type="compositionally biased region" description="Basic and acidic residues" evidence="1">
    <location>
        <begin position="48"/>
        <end position="62"/>
    </location>
</feature>